<dbReference type="RefSeq" id="WP_227873723.1">
    <property type="nucleotide sequence ID" value="NZ_BJCC01000006.1"/>
</dbReference>
<gene>
    <name evidence="1" type="ORF">NRIC_06060</name>
</gene>
<dbReference type="AlphaFoldDB" id="A0A4P5P4H8"/>
<proteinExistence type="predicted"/>
<comment type="caution">
    <text evidence="1">The sequence shown here is derived from an EMBL/GenBank/DDBJ whole genome shotgun (WGS) entry which is preliminary data.</text>
</comment>
<evidence type="ECO:0000313" key="2">
    <source>
        <dbReference type="Proteomes" id="UP000290567"/>
    </source>
</evidence>
<name>A0A4P5P4H8_9ENTE</name>
<keyword evidence="2" id="KW-1185">Reference proteome</keyword>
<protein>
    <submittedName>
        <fullName evidence="1">Uncharacterized protein</fullName>
    </submittedName>
</protein>
<organism evidence="1 2">
    <name type="scientific">Enterococcus florum</name>
    <dbReference type="NCBI Taxonomy" id="2480627"/>
    <lineage>
        <taxon>Bacteria</taxon>
        <taxon>Bacillati</taxon>
        <taxon>Bacillota</taxon>
        <taxon>Bacilli</taxon>
        <taxon>Lactobacillales</taxon>
        <taxon>Enterococcaceae</taxon>
        <taxon>Enterococcus</taxon>
    </lineage>
</organism>
<evidence type="ECO:0000313" key="1">
    <source>
        <dbReference type="EMBL" id="GCF92715.1"/>
    </source>
</evidence>
<reference evidence="2" key="1">
    <citation type="submission" date="2019-02" db="EMBL/GenBank/DDBJ databases">
        <title>Draft genome sequence of Enterococcus sp. Gos25-1.</title>
        <authorList>
            <person name="Tanaka N."/>
            <person name="Shiwa Y."/>
            <person name="Fujita N."/>
        </authorList>
    </citation>
    <scope>NUCLEOTIDE SEQUENCE [LARGE SCALE GENOMIC DNA]</scope>
    <source>
        <strain evidence="2">Gos25-1</strain>
    </source>
</reference>
<sequence>MNALRAKLMNTTYSLRFVKIPLVKGSTGDTYDELLLINLTPEEFSLDGLKEIYRLRREIETAYNILKNRMKFGRIQWHT</sequence>
<dbReference type="Proteomes" id="UP000290567">
    <property type="component" value="Unassembled WGS sequence"/>
</dbReference>
<dbReference type="EMBL" id="BJCC01000006">
    <property type="protein sequence ID" value="GCF92715.1"/>
    <property type="molecule type" value="Genomic_DNA"/>
</dbReference>
<accession>A0A4P5P4H8</accession>